<evidence type="ECO:0000256" key="4">
    <source>
        <dbReference type="ARBA" id="ARBA00023239"/>
    </source>
</evidence>
<dbReference type="Proteomes" id="UP000433652">
    <property type="component" value="Unassembled WGS sequence"/>
</dbReference>
<accession>A0A6I4SRA4</accession>
<organism evidence="6 7">
    <name type="scientific">Croceibacterium salegens</name>
    <dbReference type="NCBI Taxonomy" id="1737568"/>
    <lineage>
        <taxon>Bacteria</taxon>
        <taxon>Pseudomonadati</taxon>
        <taxon>Pseudomonadota</taxon>
        <taxon>Alphaproteobacteria</taxon>
        <taxon>Sphingomonadales</taxon>
        <taxon>Erythrobacteraceae</taxon>
        <taxon>Croceibacterium</taxon>
    </lineage>
</organism>
<dbReference type="InterPro" id="IPR011057">
    <property type="entry name" value="Mss4-like_sf"/>
</dbReference>
<keyword evidence="2" id="KW-0479">Metal-binding</keyword>
<evidence type="ECO:0000259" key="5">
    <source>
        <dbReference type="PROSITE" id="PS51891"/>
    </source>
</evidence>
<name>A0A6I4SRA4_9SPHN</name>
<keyword evidence="3" id="KW-0862">Zinc</keyword>
<dbReference type="SUPFAM" id="SSF51316">
    <property type="entry name" value="Mss4-like"/>
    <property type="match status" value="1"/>
</dbReference>
<dbReference type="EMBL" id="WTYM01000026">
    <property type="protein sequence ID" value="MXO58501.1"/>
    <property type="molecule type" value="Genomic_DNA"/>
</dbReference>
<protein>
    <submittedName>
        <fullName evidence="6">GFA family protein</fullName>
    </submittedName>
</protein>
<sequence length="130" mass="14254">MPTGRCHCGAIRYSINGERKHSAICHCETCRRTTGGLTTAWLGYASEGLRVEGEPRSYSSSEGVERQFCGTCGTSLFYFNEAMMPGVVDILTVTLDDPAPHAPQLHVNMADTLPWEAGLDELPKFDRFPG</sequence>
<dbReference type="RefSeq" id="WP_328598053.1">
    <property type="nucleotide sequence ID" value="NZ_WTYM01000026.1"/>
</dbReference>
<dbReference type="InterPro" id="IPR006913">
    <property type="entry name" value="CENP-V/GFA"/>
</dbReference>
<dbReference type="Gene3D" id="3.90.1590.10">
    <property type="entry name" value="glutathione-dependent formaldehyde- activating enzyme (gfa)"/>
    <property type="match status" value="1"/>
</dbReference>
<evidence type="ECO:0000256" key="3">
    <source>
        <dbReference type="ARBA" id="ARBA00022833"/>
    </source>
</evidence>
<proteinExistence type="inferred from homology"/>
<gene>
    <name evidence="6" type="ORF">GRI89_02955</name>
</gene>
<dbReference type="GO" id="GO:0016846">
    <property type="term" value="F:carbon-sulfur lyase activity"/>
    <property type="evidence" value="ECO:0007669"/>
    <property type="project" value="InterPro"/>
</dbReference>
<dbReference type="PANTHER" id="PTHR33337:SF40">
    <property type="entry name" value="CENP-V_GFA DOMAIN-CONTAINING PROTEIN-RELATED"/>
    <property type="match status" value="1"/>
</dbReference>
<dbReference type="Pfam" id="PF04828">
    <property type="entry name" value="GFA"/>
    <property type="match status" value="1"/>
</dbReference>
<evidence type="ECO:0000256" key="2">
    <source>
        <dbReference type="ARBA" id="ARBA00022723"/>
    </source>
</evidence>
<evidence type="ECO:0000313" key="7">
    <source>
        <dbReference type="Proteomes" id="UP000433652"/>
    </source>
</evidence>
<dbReference type="PANTHER" id="PTHR33337">
    <property type="entry name" value="GFA DOMAIN-CONTAINING PROTEIN"/>
    <property type="match status" value="1"/>
</dbReference>
<dbReference type="GO" id="GO:0046872">
    <property type="term" value="F:metal ion binding"/>
    <property type="evidence" value="ECO:0007669"/>
    <property type="project" value="UniProtKB-KW"/>
</dbReference>
<comment type="caution">
    <text evidence="6">The sequence shown here is derived from an EMBL/GenBank/DDBJ whole genome shotgun (WGS) entry which is preliminary data.</text>
</comment>
<comment type="similarity">
    <text evidence="1">Belongs to the Gfa family.</text>
</comment>
<evidence type="ECO:0000313" key="6">
    <source>
        <dbReference type="EMBL" id="MXO58501.1"/>
    </source>
</evidence>
<feature type="domain" description="CENP-V/GFA" evidence="5">
    <location>
        <begin position="2"/>
        <end position="116"/>
    </location>
</feature>
<evidence type="ECO:0000256" key="1">
    <source>
        <dbReference type="ARBA" id="ARBA00005495"/>
    </source>
</evidence>
<keyword evidence="7" id="KW-1185">Reference proteome</keyword>
<keyword evidence="4" id="KW-0456">Lyase</keyword>
<dbReference type="PROSITE" id="PS51891">
    <property type="entry name" value="CENP_V_GFA"/>
    <property type="match status" value="1"/>
</dbReference>
<reference evidence="6 7" key="1">
    <citation type="submission" date="2019-12" db="EMBL/GenBank/DDBJ databases">
        <title>Genomic-based taxomic classification of the family Erythrobacteraceae.</title>
        <authorList>
            <person name="Xu L."/>
        </authorList>
    </citation>
    <scope>NUCLEOTIDE SEQUENCE [LARGE SCALE GENOMIC DNA]</scope>
    <source>
        <strain evidence="6 7">MCCC 1K01500</strain>
    </source>
</reference>
<dbReference type="AlphaFoldDB" id="A0A6I4SRA4"/>